<keyword evidence="3" id="KW-1185">Reference proteome</keyword>
<accession>A0A8S1L1N6</accession>
<dbReference type="Proteomes" id="UP000688137">
    <property type="component" value="Unassembled WGS sequence"/>
</dbReference>
<name>A0A8S1L1N6_PARPR</name>
<evidence type="ECO:0000313" key="3">
    <source>
        <dbReference type="Proteomes" id="UP000688137"/>
    </source>
</evidence>
<feature type="domain" description="LITAF" evidence="1">
    <location>
        <begin position="1"/>
        <end position="61"/>
    </location>
</feature>
<dbReference type="EMBL" id="CAJJDM010000023">
    <property type="protein sequence ID" value="CAD8056684.1"/>
    <property type="molecule type" value="Genomic_DNA"/>
</dbReference>
<proteinExistence type="predicted"/>
<dbReference type="Pfam" id="PF10601">
    <property type="entry name" value="zf-LITAF-like"/>
    <property type="match status" value="1"/>
</dbReference>
<dbReference type="AlphaFoldDB" id="A0A8S1L1N6"/>
<gene>
    <name evidence="2" type="ORF">PPRIM_AZ9-3.1.T0250003</name>
</gene>
<reference evidence="2" key="1">
    <citation type="submission" date="2021-01" db="EMBL/GenBank/DDBJ databases">
        <authorList>
            <consortium name="Genoscope - CEA"/>
            <person name="William W."/>
        </authorList>
    </citation>
    <scope>NUCLEOTIDE SEQUENCE</scope>
</reference>
<sequence>MIESEVYEKDCRLNIKCPHCEKDIKTNLEHECGVNTWLMCFFLCVLTALEQKSLKCADIVF</sequence>
<evidence type="ECO:0000313" key="2">
    <source>
        <dbReference type="EMBL" id="CAD8056684.1"/>
    </source>
</evidence>
<evidence type="ECO:0000259" key="1">
    <source>
        <dbReference type="PROSITE" id="PS51837"/>
    </source>
</evidence>
<comment type="caution">
    <text evidence="2">The sequence shown here is derived from an EMBL/GenBank/DDBJ whole genome shotgun (WGS) entry which is preliminary data.</text>
</comment>
<organism evidence="2 3">
    <name type="scientific">Paramecium primaurelia</name>
    <dbReference type="NCBI Taxonomy" id="5886"/>
    <lineage>
        <taxon>Eukaryota</taxon>
        <taxon>Sar</taxon>
        <taxon>Alveolata</taxon>
        <taxon>Ciliophora</taxon>
        <taxon>Intramacronucleata</taxon>
        <taxon>Oligohymenophorea</taxon>
        <taxon>Peniculida</taxon>
        <taxon>Parameciidae</taxon>
        <taxon>Paramecium</taxon>
    </lineage>
</organism>
<dbReference type="PROSITE" id="PS51837">
    <property type="entry name" value="LITAF"/>
    <property type="match status" value="1"/>
</dbReference>
<dbReference type="InterPro" id="IPR006629">
    <property type="entry name" value="LITAF"/>
</dbReference>
<protein>
    <recommendedName>
        <fullName evidence="1">LITAF domain-containing protein</fullName>
    </recommendedName>
</protein>